<reference evidence="3" key="1">
    <citation type="submission" date="2023-08" db="EMBL/GenBank/DDBJ databases">
        <authorList>
            <person name="Alioto T."/>
            <person name="Alioto T."/>
            <person name="Gomez Garrido J."/>
        </authorList>
    </citation>
    <scope>NUCLEOTIDE SEQUENCE</scope>
</reference>
<evidence type="ECO:0000256" key="2">
    <source>
        <dbReference type="SAM" id="MobiDB-lite"/>
    </source>
</evidence>
<sequence length="210" mass="24233">MDGATANVNAESEMLTETRKLRQENSKCHAETKTSLNRLEASVTEIKQRMDMLDKRVTTAEQRKPSPHFSELEEPFDLLNPLTDAEVRPLITTTAKDVLNDVMSTKRFEHFSAWSTLMTAVARLIHIARSFFNSTPDNACQGWHIFRAGPTEEELEKAKIFVIKSVQQECFLKELNCIARVSHWFSKKSNKSRLQLHLLNHVFNCLDNRW</sequence>
<evidence type="ECO:0000256" key="1">
    <source>
        <dbReference type="SAM" id="Coils"/>
    </source>
</evidence>
<name>A0AAV1FYW1_XYRNO</name>
<gene>
    <name evidence="3" type="ORF">XNOV1_A010761</name>
</gene>
<accession>A0AAV1FYW1</accession>
<organism evidence="3 4">
    <name type="scientific">Xyrichtys novacula</name>
    <name type="common">Pearly razorfish</name>
    <name type="synonym">Hemipteronotus novacula</name>
    <dbReference type="NCBI Taxonomy" id="13765"/>
    <lineage>
        <taxon>Eukaryota</taxon>
        <taxon>Metazoa</taxon>
        <taxon>Chordata</taxon>
        <taxon>Craniata</taxon>
        <taxon>Vertebrata</taxon>
        <taxon>Euteleostomi</taxon>
        <taxon>Actinopterygii</taxon>
        <taxon>Neopterygii</taxon>
        <taxon>Teleostei</taxon>
        <taxon>Neoteleostei</taxon>
        <taxon>Acanthomorphata</taxon>
        <taxon>Eupercaria</taxon>
        <taxon>Labriformes</taxon>
        <taxon>Labridae</taxon>
        <taxon>Xyrichtys</taxon>
    </lineage>
</organism>
<dbReference type="AlphaFoldDB" id="A0AAV1FYW1"/>
<dbReference type="EMBL" id="OY660873">
    <property type="protein sequence ID" value="CAJ1066373.1"/>
    <property type="molecule type" value="Genomic_DNA"/>
</dbReference>
<feature type="coiled-coil region" evidence="1">
    <location>
        <begin position="36"/>
        <end position="63"/>
    </location>
</feature>
<protein>
    <submittedName>
        <fullName evidence="3">Acid-sensing ion channel 5</fullName>
    </submittedName>
</protein>
<proteinExistence type="predicted"/>
<keyword evidence="4" id="KW-1185">Reference proteome</keyword>
<feature type="compositionally biased region" description="Basic and acidic residues" evidence="2">
    <location>
        <begin position="16"/>
        <end position="31"/>
    </location>
</feature>
<evidence type="ECO:0000313" key="4">
    <source>
        <dbReference type="Proteomes" id="UP001178508"/>
    </source>
</evidence>
<dbReference type="Proteomes" id="UP001178508">
    <property type="component" value="Chromosome 10"/>
</dbReference>
<evidence type="ECO:0000313" key="3">
    <source>
        <dbReference type="EMBL" id="CAJ1066373.1"/>
    </source>
</evidence>
<feature type="compositionally biased region" description="Polar residues" evidence="2">
    <location>
        <begin position="1"/>
        <end position="10"/>
    </location>
</feature>
<feature type="region of interest" description="Disordered" evidence="2">
    <location>
        <begin position="1"/>
        <end position="31"/>
    </location>
</feature>
<keyword evidence="1" id="KW-0175">Coiled coil</keyword>